<dbReference type="RefSeq" id="WP_107933346.1">
    <property type="nucleotide sequence ID" value="NZ_PZZN01000003.1"/>
</dbReference>
<evidence type="ECO:0000256" key="5">
    <source>
        <dbReference type="ARBA" id="ARBA00023163"/>
    </source>
</evidence>
<evidence type="ECO:0000256" key="8">
    <source>
        <dbReference type="SAM" id="MobiDB-lite"/>
    </source>
</evidence>
<gene>
    <name evidence="11" type="ORF">C8J24_2856</name>
</gene>
<dbReference type="GO" id="GO:0000156">
    <property type="term" value="F:phosphorelay response regulator activity"/>
    <property type="evidence" value="ECO:0007669"/>
    <property type="project" value="TreeGrafter"/>
</dbReference>
<evidence type="ECO:0000256" key="7">
    <source>
        <dbReference type="PROSITE-ProRule" id="PRU01091"/>
    </source>
</evidence>
<evidence type="ECO:0000256" key="4">
    <source>
        <dbReference type="ARBA" id="ARBA00023125"/>
    </source>
</evidence>
<feature type="modified residue" description="4-aspartylphosphate" evidence="6">
    <location>
        <position position="77"/>
    </location>
</feature>
<protein>
    <submittedName>
        <fullName evidence="11">Two-component system OmpR family response regulator</fullName>
    </submittedName>
</protein>
<evidence type="ECO:0000256" key="1">
    <source>
        <dbReference type="ARBA" id="ARBA00022553"/>
    </source>
</evidence>
<dbReference type="AlphaFoldDB" id="A0A2T4YML6"/>
<evidence type="ECO:0000259" key="10">
    <source>
        <dbReference type="PROSITE" id="PS51755"/>
    </source>
</evidence>
<dbReference type="GO" id="GO:0005829">
    <property type="term" value="C:cytosol"/>
    <property type="evidence" value="ECO:0007669"/>
    <property type="project" value="TreeGrafter"/>
</dbReference>
<dbReference type="SUPFAM" id="SSF46894">
    <property type="entry name" value="C-terminal effector domain of the bipartite response regulators"/>
    <property type="match status" value="1"/>
</dbReference>
<keyword evidence="5" id="KW-0804">Transcription</keyword>
<comment type="caution">
    <text evidence="11">The sequence shown here is derived from an EMBL/GenBank/DDBJ whole genome shotgun (WGS) entry which is preliminary data.</text>
</comment>
<feature type="DNA-binding region" description="OmpR/PhoB-type" evidence="7">
    <location>
        <begin position="176"/>
        <end position="275"/>
    </location>
</feature>
<name>A0A2T4YML6_9SPHN</name>
<dbReference type="InterPro" id="IPR036388">
    <property type="entry name" value="WH-like_DNA-bd_sf"/>
</dbReference>
<dbReference type="Proteomes" id="UP000240996">
    <property type="component" value="Unassembled WGS sequence"/>
</dbReference>
<evidence type="ECO:0000256" key="6">
    <source>
        <dbReference type="PROSITE-ProRule" id="PRU00169"/>
    </source>
</evidence>
<dbReference type="Pfam" id="PF00486">
    <property type="entry name" value="Trans_reg_C"/>
    <property type="match status" value="1"/>
</dbReference>
<dbReference type="PROSITE" id="PS50110">
    <property type="entry name" value="RESPONSE_REGULATORY"/>
    <property type="match status" value="1"/>
</dbReference>
<dbReference type="Pfam" id="PF00072">
    <property type="entry name" value="Response_reg"/>
    <property type="match status" value="1"/>
</dbReference>
<sequence length="280" mass="30388">MILTNSVSVAAPGPDLHAGTRGADDSARIVIVDDDPGLRELLTGFLVDHGLRAEAVASGAALRTRLAHRPCDLVVLDMMMPGEDGLSVLRALTQTQDPPRVIMFSALSSEIDRVVALELGADDYVTKPSSPREILARIRSVLRRQRAQLASGASPDPADPAPTERLAGAENPVQSHDLVGFAGWALNCRMRTLTAPDGTNVRLTDGEFQMLHLFVAQPQTIHSRDDMIATLGRSDGPAKGRTIDVNISRLRRKVQRHDRTELIRTVRGNGYIFMPDVSPL</sequence>
<evidence type="ECO:0000313" key="11">
    <source>
        <dbReference type="EMBL" id="PTM44649.1"/>
    </source>
</evidence>
<dbReference type="Gene3D" id="3.40.50.2300">
    <property type="match status" value="1"/>
</dbReference>
<dbReference type="SMART" id="SM00862">
    <property type="entry name" value="Trans_reg_C"/>
    <property type="match status" value="1"/>
</dbReference>
<dbReference type="GO" id="GO:0000976">
    <property type="term" value="F:transcription cis-regulatory region binding"/>
    <property type="evidence" value="ECO:0007669"/>
    <property type="project" value="TreeGrafter"/>
</dbReference>
<evidence type="ECO:0000256" key="2">
    <source>
        <dbReference type="ARBA" id="ARBA00023012"/>
    </source>
</evidence>
<organism evidence="11 12">
    <name type="scientific">Sphingomonas aerolata</name>
    <dbReference type="NCBI Taxonomy" id="185951"/>
    <lineage>
        <taxon>Bacteria</taxon>
        <taxon>Pseudomonadati</taxon>
        <taxon>Pseudomonadota</taxon>
        <taxon>Alphaproteobacteria</taxon>
        <taxon>Sphingomonadales</taxon>
        <taxon>Sphingomonadaceae</taxon>
        <taxon>Sphingomonas</taxon>
    </lineage>
</organism>
<evidence type="ECO:0000313" key="12">
    <source>
        <dbReference type="Proteomes" id="UP000240996"/>
    </source>
</evidence>
<dbReference type="Gene3D" id="1.10.10.10">
    <property type="entry name" value="Winged helix-like DNA-binding domain superfamily/Winged helix DNA-binding domain"/>
    <property type="match status" value="1"/>
</dbReference>
<dbReference type="InterPro" id="IPR011006">
    <property type="entry name" value="CheY-like_superfamily"/>
</dbReference>
<dbReference type="InterPro" id="IPR001789">
    <property type="entry name" value="Sig_transdc_resp-reg_receiver"/>
</dbReference>
<keyword evidence="12" id="KW-1185">Reference proteome</keyword>
<dbReference type="GO" id="GO:0006355">
    <property type="term" value="P:regulation of DNA-templated transcription"/>
    <property type="evidence" value="ECO:0007669"/>
    <property type="project" value="InterPro"/>
</dbReference>
<keyword evidence="2" id="KW-0902">Two-component regulatory system</keyword>
<dbReference type="GO" id="GO:0032993">
    <property type="term" value="C:protein-DNA complex"/>
    <property type="evidence" value="ECO:0007669"/>
    <property type="project" value="TreeGrafter"/>
</dbReference>
<dbReference type="CDD" id="cd00383">
    <property type="entry name" value="trans_reg_C"/>
    <property type="match status" value="1"/>
</dbReference>
<dbReference type="EMBL" id="PZZN01000003">
    <property type="protein sequence ID" value="PTM44649.1"/>
    <property type="molecule type" value="Genomic_DNA"/>
</dbReference>
<accession>A0A2T4YML6</accession>
<keyword evidence="1 6" id="KW-0597">Phosphoprotein</keyword>
<dbReference type="InterPro" id="IPR016032">
    <property type="entry name" value="Sig_transdc_resp-reg_C-effctor"/>
</dbReference>
<dbReference type="SMART" id="SM00448">
    <property type="entry name" value="REC"/>
    <property type="match status" value="1"/>
</dbReference>
<dbReference type="InterPro" id="IPR001867">
    <property type="entry name" value="OmpR/PhoB-type_DNA-bd"/>
</dbReference>
<feature type="domain" description="Response regulatory" evidence="9">
    <location>
        <begin position="28"/>
        <end position="142"/>
    </location>
</feature>
<proteinExistence type="predicted"/>
<evidence type="ECO:0000259" key="9">
    <source>
        <dbReference type="PROSITE" id="PS50110"/>
    </source>
</evidence>
<dbReference type="InterPro" id="IPR039420">
    <property type="entry name" value="WalR-like"/>
</dbReference>
<reference evidence="11 12" key="1">
    <citation type="submission" date="2018-04" db="EMBL/GenBank/DDBJ databases">
        <title>Genomic Encyclopedia of Type Strains, Phase III (KMG-III): the genomes of soil and plant-associated and newly described type strains.</title>
        <authorList>
            <person name="Whitman W."/>
        </authorList>
    </citation>
    <scope>NUCLEOTIDE SEQUENCE [LARGE SCALE GENOMIC DNA]</scope>
    <source>
        <strain evidence="11 12">NW12</strain>
    </source>
</reference>
<keyword evidence="3" id="KW-0805">Transcription regulation</keyword>
<evidence type="ECO:0000256" key="3">
    <source>
        <dbReference type="ARBA" id="ARBA00023015"/>
    </source>
</evidence>
<dbReference type="PANTHER" id="PTHR48111:SF4">
    <property type="entry name" value="DNA-BINDING DUAL TRANSCRIPTIONAL REGULATOR OMPR"/>
    <property type="match status" value="1"/>
</dbReference>
<feature type="domain" description="OmpR/PhoB-type" evidence="10">
    <location>
        <begin position="176"/>
        <end position="275"/>
    </location>
</feature>
<dbReference type="PANTHER" id="PTHR48111">
    <property type="entry name" value="REGULATOR OF RPOS"/>
    <property type="match status" value="1"/>
</dbReference>
<dbReference type="Gene3D" id="6.10.250.690">
    <property type="match status" value="1"/>
</dbReference>
<dbReference type="SUPFAM" id="SSF52172">
    <property type="entry name" value="CheY-like"/>
    <property type="match status" value="1"/>
</dbReference>
<feature type="region of interest" description="Disordered" evidence="8">
    <location>
        <begin position="146"/>
        <end position="166"/>
    </location>
</feature>
<keyword evidence="4 7" id="KW-0238">DNA-binding</keyword>
<dbReference type="PROSITE" id="PS51755">
    <property type="entry name" value="OMPR_PHOB"/>
    <property type="match status" value="1"/>
</dbReference>